<dbReference type="PANTHER" id="PTHR43135:SF3">
    <property type="entry name" value="ALPHA-D-RIBOSE 1-METHYLPHOSPHONATE 5-TRIPHOSPHATE DIPHOSPHATASE"/>
    <property type="match status" value="1"/>
</dbReference>
<dbReference type="SUPFAM" id="SSF51338">
    <property type="entry name" value="Composite domain of metallo-dependent hydrolases"/>
    <property type="match status" value="1"/>
</dbReference>
<dbReference type="EC" id="3.4.13.9" evidence="3"/>
<dbReference type="InterPro" id="IPR032466">
    <property type="entry name" value="Metal_Hydrolase"/>
</dbReference>
<dbReference type="Gene3D" id="2.30.40.10">
    <property type="entry name" value="Urease, subunit C, domain 1"/>
    <property type="match status" value="1"/>
</dbReference>
<evidence type="ECO:0000313" key="4">
    <source>
        <dbReference type="Proteomes" id="UP000241885"/>
    </source>
</evidence>
<accession>A0A2R4BNP7</accession>
<keyword evidence="3" id="KW-0378">Hydrolase</keyword>
<evidence type="ECO:0000313" key="2">
    <source>
        <dbReference type="EMBL" id="AVR87137.1"/>
    </source>
</evidence>
<protein>
    <submittedName>
        <fullName evidence="3">Amidohydrolase</fullName>
        <ecNumber evidence="3">3.4.13.9</ecNumber>
    </submittedName>
</protein>
<evidence type="ECO:0000259" key="1">
    <source>
        <dbReference type="Pfam" id="PF01979"/>
    </source>
</evidence>
<feature type="domain" description="Amidohydrolase-related" evidence="1">
    <location>
        <begin position="59"/>
        <end position="376"/>
    </location>
</feature>
<dbReference type="Proteomes" id="UP000241885">
    <property type="component" value="Chromosome"/>
</dbReference>
<organism evidence="3 4">
    <name type="scientific">Thauera aromatica K172</name>
    <dbReference type="NCBI Taxonomy" id="44139"/>
    <lineage>
        <taxon>Bacteria</taxon>
        <taxon>Pseudomonadati</taxon>
        <taxon>Pseudomonadota</taxon>
        <taxon>Betaproteobacteria</taxon>
        <taxon>Rhodocyclales</taxon>
        <taxon>Zoogloeaceae</taxon>
        <taxon>Thauera</taxon>
    </lineage>
</organism>
<dbReference type="Gene3D" id="3.20.20.140">
    <property type="entry name" value="Metal-dependent hydrolases"/>
    <property type="match status" value="1"/>
</dbReference>
<gene>
    <name evidence="2" type="ORF">Tharo_0186</name>
    <name evidence="3" type="ORF">Tharo_2004</name>
</gene>
<keyword evidence="3" id="KW-0224">Dipeptidase</keyword>
<dbReference type="EMBL" id="CP028339">
    <property type="protein sequence ID" value="AVR88910.1"/>
    <property type="molecule type" value="Genomic_DNA"/>
</dbReference>
<proteinExistence type="predicted"/>
<evidence type="ECO:0000313" key="3">
    <source>
        <dbReference type="EMBL" id="AVR88910.1"/>
    </source>
</evidence>
<dbReference type="Pfam" id="PF01979">
    <property type="entry name" value="Amidohydro_1"/>
    <property type="match status" value="1"/>
</dbReference>
<dbReference type="InterPro" id="IPR011059">
    <property type="entry name" value="Metal-dep_hydrolase_composite"/>
</dbReference>
<dbReference type="KEGG" id="tak:Tharo_0186"/>
<keyword evidence="3" id="KW-0645">Protease</keyword>
<reference evidence="3 4" key="1">
    <citation type="submission" date="2018-03" db="EMBL/GenBank/DDBJ databases">
        <title>Complete genome sequence of Thauera aromatica, a model organism for studying aromatic compound degradation under denitrifying conditions.</title>
        <authorList>
            <person name="Lo H.-Y."/>
            <person name="Goris T."/>
            <person name="Boll M."/>
            <person name="Mueller J.A."/>
        </authorList>
    </citation>
    <scope>NUCLEOTIDE SEQUENCE [LARGE SCALE GENOMIC DNA]</scope>
    <source>
        <strain evidence="3 4">K172</strain>
    </source>
</reference>
<dbReference type="SUPFAM" id="SSF51556">
    <property type="entry name" value="Metallo-dependent hydrolases"/>
    <property type="match status" value="1"/>
</dbReference>
<dbReference type="RefSeq" id="WP_107219595.1">
    <property type="nucleotide sequence ID" value="NZ_CP028339.1"/>
</dbReference>
<dbReference type="GO" id="GO:0016810">
    <property type="term" value="F:hydrolase activity, acting on carbon-nitrogen (but not peptide) bonds"/>
    <property type="evidence" value="ECO:0007669"/>
    <property type="project" value="InterPro"/>
</dbReference>
<dbReference type="InterPro" id="IPR006680">
    <property type="entry name" value="Amidohydro-rel"/>
</dbReference>
<dbReference type="OrthoDB" id="9782972at2"/>
<name>A0A2R4BNP7_THAAR</name>
<dbReference type="InterPro" id="IPR051781">
    <property type="entry name" value="Metallo-dep_Hydrolase"/>
</dbReference>
<sequence>MIPTDRFAVVADGWFDGERLHAHGPFTFRIEEGRIADIAAGDFGATLATQGMEVVRGGFLMPGLVDAHVHLFLDGAPTDGAQRAAHLKKPVEDLVDAARASARQALACGVTLVRDAGDRHGINHRLRDEAAHSPGLARVRSAGLGVKRPKRYGAFMARDVADDAAIRDSVRELARDSDEIKLILTGIIDFDAGAVTDEPQFDLAAARLVVDTARACGRTTMVHCSGAAGLEIAARAGVGSIEHGFFMRRDLLALMAEHDVAWTPTFCPVHFQWAQPEAVGWSAQTVGNLRRILDEHARHLLIARELGVRLLLGTDAGSMGVEHGHAVHEEIERYLEAGLTTAEVLQAATATARRHFGHPHPRLERGAPFDALLLERSPFEDIGALRTPLRAWAGQPACEGEALQ</sequence>
<dbReference type="GO" id="GO:0102009">
    <property type="term" value="F:proline dipeptidase activity"/>
    <property type="evidence" value="ECO:0007669"/>
    <property type="project" value="UniProtKB-EC"/>
</dbReference>
<keyword evidence="4" id="KW-1185">Reference proteome</keyword>
<dbReference type="PANTHER" id="PTHR43135">
    <property type="entry name" value="ALPHA-D-RIBOSE 1-METHYLPHOSPHONATE 5-TRIPHOSPHATE DIPHOSPHATASE"/>
    <property type="match status" value="1"/>
</dbReference>
<dbReference type="AlphaFoldDB" id="A0A2R4BNP7"/>
<dbReference type="EMBL" id="CP028339">
    <property type="protein sequence ID" value="AVR87137.1"/>
    <property type="molecule type" value="Genomic_DNA"/>
</dbReference>
<dbReference type="KEGG" id="tak:Tharo_2004"/>